<dbReference type="STRING" id="709032.Sulku_0662"/>
<keyword evidence="5" id="KW-1185">Reference proteome</keyword>
<dbReference type="RefSeq" id="WP_013459525.1">
    <property type="nucleotide sequence ID" value="NC_014762.1"/>
</dbReference>
<dbReference type="Pfam" id="PF00990">
    <property type="entry name" value="GGDEF"/>
    <property type="match status" value="1"/>
</dbReference>
<dbReference type="eggNOG" id="COG3706">
    <property type="taxonomic scope" value="Bacteria"/>
</dbReference>
<dbReference type="GO" id="GO:0005886">
    <property type="term" value="C:plasma membrane"/>
    <property type="evidence" value="ECO:0007669"/>
    <property type="project" value="TreeGrafter"/>
</dbReference>
<dbReference type="InterPro" id="IPR029787">
    <property type="entry name" value="Nucleotide_cyclase"/>
</dbReference>
<evidence type="ECO:0000259" key="3">
    <source>
        <dbReference type="PROSITE" id="PS50887"/>
    </source>
</evidence>
<dbReference type="InterPro" id="IPR043128">
    <property type="entry name" value="Rev_trsase/Diguanyl_cyclase"/>
</dbReference>
<dbReference type="GO" id="GO:0043709">
    <property type="term" value="P:cell adhesion involved in single-species biofilm formation"/>
    <property type="evidence" value="ECO:0007669"/>
    <property type="project" value="TreeGrafter"/>
</dbReference>
<protein>
    <recommendedName>
        <fullName evidence="1">diguanylate cyclase</fullName>
        <ecNumber evidence="1">2.7.7.65</ecNumber>
    </recommendedName>
</protein>
<dbReference type="OrthoDB" id="7323245at2"/>
<sequence length="312" mass="34928">MDSSSIYQKVLEIHDHAMGLLRSTKIPPYPSQYKKFFDQLFSEIADEQLRKDQENVDQKVLGDSKEDVTKYLDMVEHSVVSFIQAHSGIASVAELQRQYIDTASSESADKFVTFIEGLSALNQTMSDELGKAQLQIDYLTKELHEARSALTTDPLTKVGNRQGFSEDIESSIEAGASKQLSMVLMMMDIDNFKFLNDEYGYVAGDKVLYFIAQTIKGMIRSGDKVYRFGGEEFAVVLNRCDVAQAQAIADKIRLKIEKSRLIYSGKNVHVTVSVGVTVHQAGDTLDDLIGRADKALYCAKKSNKNCTVLFDW</sequence>
<dbReference type="InterPro" id="IPR000160">
    <property type="entry name" value="GGDEF_dom"/>
</dbReference>
<name>E4U0V2_SULKY</name>
<dbReference type="HOGENOM" id="CLU_000445_11_5_7"/>
<dbReference type="GO" id="GO:1902201">
    <property type="term" value="P:negative regulation of bacterial-type flagellum-dependent cell motility"/>
    <property type="evidence" value="ECO:0007669"/>
    <property type="project" value="TreeGrafter"/>
</dbReference>
<dbReference type="InterPro" id="IPR050469">
    <property type="entry name" value="Diguanylate_Cyclase"/>
</dbReference>
<feature type="domain" description="GGDEF" evidence="3">
    <location>
        <begin position="180"/>
        <end position="312"/>
    </location>
</feature>
<evidence type="ECO:0000256" key="2">
    <source>
        <dbReference type="ARBA" id="ARBA00034247"/>
    </source>
</evidence>
<dbReference type="CDD" id="cd01949">
    <property type="entry name" value="GGDEF"/>
    <property type="match status" value="1"/>
</dbReference>
<dbReference type="Gene3D" id="3.30.70.270">
    <property type="match status" value="1"/>
</dbReference>
<accession>E4U0V2</accession>
<dbReference type="PANTHER" id="PTHR45138">
    <property type="entry name" value="REGULATORY COMPONENTS OF SENSORY TRANSDUCTION SYSTEM"/>
    <property type="match status" value="1"/>
</dbReference>
<dbReference type="Proteomes" id="UP000008721">
    <property type="component" value="Chromosome"/>
</dbReference>
<gene>
    <name evidence="4" type="ordered locus">Sulku_0662</name>
</gene>
<dbReference type="FunFam" id="3.30.70.270:FF:000001">
    <property type="entry name" value="Diguanylate cyclase domain protein"/>
    <property type="match status" value="1"/>
</dbReference>
<evidence type="ECO:0000313" key="5">
    <source>
        <dbReference type="Proteomes" id="UP000008721"/>
    </source>
</evidence>
<dbReference type="KEGG" id="sku:Sulku_0662"/>
<dbReference type="PROSITE" id="PS50887">
    <property type="entry name" value="GGDEF"/>
    <property type="match status" value="1"/>
</dbReference>
<evidence type="ECO:0000313" key="4">
    <source>
        <dbReference type="EMBL" id="ADR33328.1"/>
    </source>
</evidence>
<dbReference type="AlphaFoldDB" id="E4U0V2"/>
<dbReference type="PANTHER" id="PTHR45138:SF9">
    <property type="entry name" value="DIGUANYLATE CYCLASE DGCM-RELATED"/>
    <property type="match status" value="1"/>
</dbReference>
<proteinExistence type="predicted"/>
<reference evidence="4 5" key="1">
    <citation type="journal article" date="2012" name="Stand. Genomic Sci.">
        <title>Complete genome sequence of the sulfur compounds oxidizing chemolithoautotroph Sulfuricurvum kujiense type strain (YK-1(T)).</title>
        <authorList>
            <person name="Han C."/>
            <person name="Kotsyurbenko O."/>
            <person name="Chertkov O."/>
            <person name="Held B."/>
            <person name="Lapidus A."/>
            <person name="Nolan M."/>
            <person name="Lucas S."/>
            <person name="Hammon N."/>
            <person name="Deshpande S."/>
            <person name="Cheng J.F."/>
            <person name="Tapia R."/>
            <person name="Goodwin L.A."/>
            <person name="Pitluck S."/>
            <person name="Liolios K."/>
            <person name="Pagani I."/>
            <person name="Ivanova N."/>
            <person name="Mavromatis K."/>
            <person name="Mikhailova N."/>
            <person name="Pati A."/>
            <person name="Chen A."/>
            <person name="Palaniappan K."/>
            <person name="Land M."/>
            <person name="Hauser L."/>
            <person name="Chang Y.J."/>
            <person name="Jeffries C.D."/>
            <person name="Brambilla E.M."/>
            <person name="Rohde M."/>
            <person name="Spring S."/>
            <person name="Sikorski J."/>
            <person name="Goker M."/>
            <person name="Woyke T."/>
            <person name="Bristow J."/>
            <person name="Eisen J.A."/>
            <person name="Markowitz V."/>
            <person name="Hugenholtz P."/>
            <person name="Kyrpides N.C."/>
            <person name="Klenk H.P."/>
            <person name="Detter J.C."/>
        </authorList>
    </citation>
    <scope>NUCLEOTIDE SEQUENCE [LARGE SCALE GENOMIC DNA]</scope>
    <source>
        <strain evidence="5">ATCC BAA-921 / DSM 16994 / JCM 11577 / YK-1</strain>
    </source>
</reference>
<dbReference type="EMBL" id="CP002355">
    <property type="protein sequence ID" value="ADR33328.1"/>
    <property type="molecule type" value="Genomic_DNA"/>
</dbReference>
<dbReference type="SMART" id="SM00267">
    <property type="entry name" value="GGDEF"/>
    <property type="match status" value="1"/>
</dbReference>
<dbReference type="NCBIfam" id="TIGR00254">
    <property type="entry name" value="GGDEF"/>
    <property type="match status" value="1"/>
</dbReference>
<evidence type="ECO:0000256" key="1">
    <source>
        <dbReference type="ARBA" id="ARBA00012528"/>
    </source>
</evidence>
<comment type="catalytic activity">
    <reaction evidence="2">
        <text>2 GTP = 3',3'-c-di-GMP + 2 diphosphate</text>
        <dbReference type="Rhea" id="RHEA:24898"/>
        <dbReference type="ChEBI" id="CHEBI:33019"/>
        <dbReference type="ChEBI" id="CHEBI:37565"/>
        <dbReference type="ChEBI" id="CHEBI:58805"/>
        <dbReference type="EC" id="2.7.7.65"/>
    </reaction>
</comment>
<dbReference type="SUPFAM" id="SSF55073">
    <property type="entry name" value="Nucleotide cyclase"/>
    <property type="match status" value="1"/>
</dbReference>
<dbReference type="EC" id="2.7.7.65" evidence="1"/>
<dbReference type="GO" id="GO:0052621">
    <property type="term" value="F:diguanylate cyclase activity"/>
    <property type="evidence" value="ECO:0007669"/>
    <property type="project" value="UniProtKB-EC"/>
</dbReference>
<organism evidence="4 5">
    <name type="scientific">Sulfuricurvum kujiense (strain ATCC BAA-921 / DSM 16994 / JCM 11577 / YK-1)</name>
    <dbReference type="NCBI Taxonomy" id="709032"/>
    <lineage>
        <taxon>Bacteria</taxon>
        <taxon>Pseudomonadati</taxon>
        <taxon>Campylobacterota</taxon>
        <taxon>Epsilonproteobacteria</taxon>
        <taxon>Campylobacterales</taxon>
        <taxon>Sulfurimonadaceae</taxon>
        <taxon>Sulfuricurvum</taxon>
    </lineage>
</organism>